<keyword evidence="2" id="KW-1185">Reference proteome</keyword>
<dbReference type="Proteomes" id="UP000887540">
    <property type="component" value="Unplaced"/>
</dbReference>
<keyword evidence="1" id="KW-0812">Transmembrane</keyword>
<evidence type="ECO:0000256" key="1">
    <source>
        <dbReference type="SAM" id="Phobius"/>
    </source>
</evidence>
<dbReference type="WBParaSite" id="ACRNAN_scaffold9051.g12770.t1">
    <property type="protein sequence ID" value="ACRNAN_scaffold9051.g12770.t1"/>
    <property type="gene ID" value="ACRNAN_scaffold9051.g12770"/>
</dbReference>
<accession>A0A914ENQ3</accession>
<organism evidence="2 3">
    <name type="scientific">Acrobeloides nanus</name>
    <dbReference type="NCBI Taxonomy" id="290746"/>
    <lineage>
        <taxon>Eukaryota</taxon>
        <taxon>Metazoa</taxon>
        <taxon>Ecdysozoa</taxon>
        <taxon>Nematoda</taxon>
        <taxon>Chromadorea</taxon>
        <taxon>Rhabditida</taxon>
        <taxon>Tylenchina</taxon>
        <taxon>Cephalobomorpha</taxon>
        <taxon>Cephaloboidea</taxon>
        <taxon>Cephalobidae</taxon>
        <taxon>Acrobeloides</taxon>
    </lineage>
</organism>
<reference evidence="3" key="1">
    <citation type="submission" date="2022-11" db="UniProtKB">
        <authorList>
            <consortium name="WormBaseParasite"/>
        </authorList>
    </citation>
    <scope>IDENTIFICATION</scope>
</reference>
<dbReference type="AlphaFoldDB" id="A0A914ENQ3"/>
<keyword evidence="1" id="KW-0472">Membrane</keyword>
<name>A0A914ENQ3_9BILA</name>
<evidence type="ECO:0000313" key="2">
    <source>
        <dbReference type="Proteomes" id="UP000887540"/>
    </source>
</evidence>
<evidence type="ECO:0000313" key="3">
    <source>
        <dbReference type="WBParaSite" id="ACRNAN_scaffold9051.g12770.t1"/>
    </source>
</evidence>
<keyword evidence="1" id="KW-1133">Transmembrane helix</keyword>
<proteinExistence type="predicted"/>
<protein>
    <submittedName>
        <fullName evidence="3">Uncharacterized protein</fullName>
    </submittedName>
</protein>
<sequence length="95" mass="10756">MPFTLDDIIYNIIVPIFCVLLGAFIMWIIKRPAPCMKCQVREALTAPETITGTVIYNGQTFFLPVLLQRPNGVMMNGLTENIEQTNVVSFMYIVL</sequence>
<feature type="transmembrane region" description="Helical" evidence="1">
    <location>
        <begin position="12"/>
        <end position="29"/>
    </location>
</feature>